<dbReference type="InParanoid" id="Q01TF1"/>
<dbReference type="GO" id="GO:0005886">
    <property type="term" value="C:plasma membrane"/>
    <property type="evidence" value="ECO:0007669"/>
    <property type="project" value="UniProtKB-SubCell"/>
</dbReference>
<dbReference type="AlphaFoldDB" id="Q01TF1"/>
<keyword evidence="12" id="KW-1003">Cell membrane</keyword>
<protein>
    <recommendedName>
        <fullName evidence="2 10">FAD:protein FMN transferase</fullName>
        <ecNumber evidence="1 10">2.7.1.180</ecNumber>
    </recommendedName>
    <alternativeName>
        <fullName evidence="8 10">Flavin transferase</fullName>
    </alternativeName>
</protein>
<dbReference type="Pfam" id="PF02424">
    <property type="entry name" value="ApbE"/>
    <property type="match status" value="1"/>
</dbReference>
<evidence type="ECO:0000256" key="12">
    <source>
        <dbReference type="RuleBase" id="RU363002"/>
    </source>
</evidence>
<feature type="binding site" evidence="11">
    <location>
        <position position="288"/>
    </location>
    <ligand>
        <name>Mg(2+)</name>
        <dbReference type="ChEBI" id="CHEBI:18420"/>
    </ligand>
</feature>
<dbReference type="SUPFAM" id="SSF143631">
    <property type="entry name" value="ApbE-like"/>
    <property type="match status" value="1"/>
</dbReference>
<evidence type="ECO:0000256" key="6">
    <source>
        <dbReference type="ARBA" id="ARBA00022827"/>
    </source>
</evidence>
<keyword evidence="7 10" id="KW-0460">Magnesium</keyword>
<evidence type="ECO:0000256" key="5">
    <source>
        <dbReference type="ARBA" id="ARBA00022723"/>
    </source>
</evidence>
<evidence type="ECO:0000256" key="8">
    <source>
        <dbReference type="ARBA" id="ARBA00031306"/>
    </source>
</evidence>
<evidence type="ECO:0000256" key="9">
    <source>
        <dbReference type="ARBA" id="ARBA00048540"/>
    </source>
</evidence>
<dbReference type="InterPro" id="IPR003374">
    <property type="entry name" value="ApbE-like_sf"/>
</dbReference>
<comment type="similarity">
    <text evidence="10 12">Belongs to the ApbE family.</text>
</comment>
<proteinExistence type="inferred from homology"/>
<keyword evidence="12" id="KW-0997">Cell inner membrane</keyword>
<comment type="cofactor">
    <cofactor evidence="11">
        <name>Mg(2+)</name>
        <dbReference type="ChEBI" id="CHEBI:18420"/>
    </cofactor>
    <cofactor evidence="11">
        <name>Mn(2+)</name>
        <dbReference type="ChEBI" id="CHEBI:29035"/>
    </cofactor>
    <text evidence="11">Magnesium. Can also use manganese.</text>
</comment>
<dbReference type="EMBL" id="CP000473">
    <property type="protein sequence ID" value="ABJ87069.1"/>
    <property type="molecule type" value="Genomic_DNA"/>
</dbReference>
<organism evidence="13">
    <name type="scientific">Solibacter usitatus (strain Ellin6076)</name>
    <dbReference type="NCBI Taxonomy" id="234267"/>
    <lineage>
        <taxon>Bacteria</taxon>
        <taxon>Pseudomonadati</taxon>
        <taxon>Acidobacteriota</taxon>
        <taxon>Terriglobia</taxon>
        <taxon>Bryobacterales</taxon>
        <taxon>Solibacteraceae</taxon>
        <taxon>Candidatus Solibacter</taxon>
    </lineage>
</organism>
<evidence type="ECO:0000256" key="10">
    <source>
        <dbReference type="PIRNR" id="PIRNR006268"/>
    </source>
</evidence>
<evidence type="ECO:0000256" key="4">
    <source>
        <dbReference type="ARBA" id="ARBA00022679"/>
    </source>
</evidence>
<comment type="function">
    <text evidence="12">Flavin transferase that catalyzes the transfer of the FMN moiety of FAD and its covalent binding to the hydroxyl group of a threonine residue in a target flavoprotein.</text>
</comment>
<keyword evidence="12 13" id="KW-0449">Lipoprotein</keyword>
<accession>Q01TF1</accession>
<keyword evidence="6 10" id="KW-0274">FAD</keyword>
<keyword evidence="5 10" id="KW-0479">Metal-binding</keyword>
<evidence type="ECO:0000256" key="1">
    <source>
        <dbReference type="ARBA" id="ARBA00011955"/>
    </source>
</evidence>
<dbReference type="GO" id="GO:0046872">
    <property type="term" value="F:metal ion binding"/>
    <property type="evidence" value="ECO:0007669"/>
    <property type="project" value="UniProtKB-UniRule"/>
</dbReference>
<comment type="catalytic activity">
    <reaction evidence="9 10 12">
        <text>L-threonyl-[protein] + FAD = FMN-L-threonyl-[protein] + AMP + H(+)</text>
        <dbReference type="Rhea" id="RHEA:36847"/>
        <dbReference type="Rhea" id="RHEA-COMP:11060"/>
        <dbReference type="Rhea" id="RHEA-COMP:11061"/>
        <dbReference type="ChEBI" id="CHEBI:15378"/>
        <dbReference type="ChEBI" id="CHEBI:30013"/>
        <dbReference type="ChEBI" id="CHEBI:57692"/>
        <dbReference type="ChEBI" id="CHEBI:74257"/>
        <dbReference type="ChEBI" id="CHEBI:456215"/>
        <dbReference type="EC" id="2.7.1.180"/>
    </reaction>
</comment>
<keyword evidence="12" id="KW-0472">Membrane</keyword>
<gene>
    <name evidence="13" type="ordered locus">Acid_6143</name>
</gene>
<evidence type="ECO:0000313" key="13">
    <source>
        <dbReference type="EMBL" id="ABJ87069.1"/>
    </source>
</evidence>
<feature type="binding site" evidence="11">
    <location>
        <position position="292"/>
    </location>
    <ligand>
        <name>Mg(2+)</name>
        <dbReference type="ChEBI" id="CHEBI:18420"/>
    </ligand>
</feature>
<dbReference type="HOGENOM" id="CLU_044403_2_1_0"/>
<keyword evidence="4 10" id="KW-0808">Transferase</keyword>
<name>Q01TF1_SOLUE</name>
<dbReference type="KEGG" id="sus:Acid_6143"/>
<dbReference type="PANTHER" id="PTHR30040">
    <property type="entry name" value="THIAMINE BIOSYNTHESIS LIPOPROTEIN APBE"/>
    <property type="match status" value="1"/>
</dbReference>
<dbReference type="Gene3D" id="3.10.520.10">
    <property type="entry name" value="ApbE-like domains"/>
    <property type="match status" value="1"/>
</dbReference>
<evidence type="ECO:0000256" key="2">
    <source>
        <dbReference type="ARBA" id="ARBA00016337"/>
    </source>
</evidence>
<dbReference type="GO" id="GO:0016740">
    <property type="term" value="F:transferase activity"/>
    <property type="evidence" value="ECO:0007669"/>
    <property type="project" value="UniProtKB-UniRule"/>
</dbReference>
<dbReference type="eggNOG" id="COG1477">
    <property type="taxonomic scope" value="Bacteria"/>
</dbReference>
<dbReference type="PANTHER" id="PTHR30040:SF2">
    <property type="entry name" value="FAD:PROTEIN FMN TRANSFERASE"/>
    <property type="match status" value="1"/>
</dbReference>
<evidence type="ECO:0000256" key="7">
    <source>
        <dbReference type="ARBA" id="ARBA00022842"/>
    </source>
</evidence>
<reference evidence="13" key="1">
    <citation type="submission" date="2006-10" db="EMBL/GenBank/DDBJ databases">
        <title>Complete sequence of Solibacter usitatus Ellin6076.</title>
        <authorList>
            <consortium name="US DOE Joint Genome Institute"/>
            <person name="Copeland A."/>
            <person name="Lucas S."/>
            <person name="Lapidus A."/>
            <person name="Barry K."/>
            <person name="Detter J.C."/>
            <person name="Glavina del Rio T."/>
            <person name="Hammon N."/>
            <person name="Israni S."/>
            <person name="Dalin E."/>
            <person name="Tice H."/>
            <person name="Pitluck S."/>
            <person name="Thompson L.S."/>
            <person name="Brettin T."/>
            <person name="Bruce D."/>
            <person name="Han C."/>
            <person name="Tapia R."/>
            <person name="Gilna P."/>
            <person name="Schmutz J."/>
            <person name="Larimer F."/>
            <person name="Land M."/>
            <person name="Hauser L."/>
            <person name="Kyrpides N."/>
            <person name="Mikhailova N."/>
            <person name="Janssen P.H."/>
            <person name="Kuske C.R."/>
            <person name="Richardson P."/>
        </authorList>
    </citation>
    <scope>NUCLEOTIDE SEQUENCE</scope>
    <source>
        <strain evidence="13">Ellin6076</strain>
    </source>
</reference>
<keyword evidence="3 10" id="KW-0285">Flavoprotein</keyword>
<feature type="binding site" evidence="11">
    <location>
        <position position="176"/>
    </location>
    <ligand>
        <name>Mg(2+)</name>
        <dbReference type="ChEBI" id="CHEBI:18420"/>
    </ligand>
</feature>
<dbReference type="EC" id="2.7.1.180" evidence="1 10"/>
<evidence type="ECO:0000256" key="11">
    <source>
        <dbReference type="PIRSR" id="PIRSR006268-2"/>
    </source>
</evidence>
<dbReference type="STRING" id="234267.Acid_6143"/>
<sequence>MLRTISSAGRAAAIWLVWSGCAPASDLRLYESVEPHMGTLVRIKLYAESDQQAAPAFRAAFDRIAQLDSALSDYKPDSELNRVCRSPAGHPVKADPDLFRVLAASVALSEETGGAFDVTLGPVIRLWRRARLDHRLPSSEALADAASRSGYRKLHLDASARTVMLDLPGMQLDLGAIAKGYAADAALSLLADLGIRRALVAASGDLAIGDPPPGRRGWRVGVDPRGSDDGFERVLELSNAAVSTSGDAEQYLEIGGQRYSHIVDPATNIGITRPIAVTVVAAKGIDADSLATAVSVLGAERGLALIRRHPGAEVFIVTGSSAAGRVVESPGWARLSQPLPLR</sequence>
<dbReference type="InterPro" id="IPR024932">
    <property type="entry name" value="ApbE"/>
</dbReference>
<evidence type="ECO:0000256" key="3">
    <source>
        <dbReference type="ARBA" id="ARBA00022630"/>
    </source>
</evidence>
<dbReference type="PROSITE" id="PS51257">
    <property type="entry name" value="PROKAR_LIPOPROTEIN"/>
    <property type="match status" value="1"/>
</dbReference>
<comment type="subcellular location">
    <subcellularLocation>
        <location evidence="12">Cell inner membrane</location>
        <topology evidence="12">Lipid-anchor</topology>
        <orientation evidence="12">Periplasmic side</orientation>
    </subcellularLocation>
</comment>
<dbReference type="PIRSF" id="PIRSF006268">
    <property type="entry name" value="ApbE"/>
    <property type="match status" value="1"/>
</dbReference>